<proteinExistence type="predicted"/>
<dbReference type="EMBL" id="ML995918">
    <property type="protein sequence ID" value="KAF2764552.1"/>
    <property type="molecule type" value="Genomic_DNA"/>
</dbReference>
<keyword evidence="1" id="KW-0472">Membrane</keyword>
<protein>
    <submittedName>
        <fullName evidence="2">Uncharacterized protein</fullName>
    </submittedName>
</protein>
<dbReference type="AlphaFoldDB" id="A0A6G1KW54"/>
<keyword evidence="1" id="KW-1133">Transmembrane helix</keyword>
<reference evidence="2" key="1">
    <citation type="journal article" date="2020" name="Stud. Mycol.">
        <title>101 Dothideomycetes genomes: a test case for predicting lifestyles and emergence of pathogens.</title>
        <authorList>
            <person name="Haridas S."/>
            <person name="Albert R."/>
            <person name="Binder M."/>
            <person name="Bloem J."/>
            <person name="Labutti K."/>
            <person name="Salamov A."/>
            <person name="Andreopoulos B."/>
            <person name="Baker S."/>
            <person name="Barry K."/>
            <person name="Bills G."/>
            <person name="Bluhm B."/>
            <person name="Cannon C."/>
            <person name="Castanera R."/>
            <person name="Culley D."/>
            <person name="Daum C."/>
            <person name="Ezra D."/>
            <person name="Gonzalez J."/>
            <person name="Henrissat B."/>
            <person name="Kuo A."/>
            <person name="Liang C."/>
            <person name="Lipzen A."/>
            <person name="Lutzoni F."/>
            <person name="Magnuson J."/>
            <person name="Mondo S."/>
            <person name="Nolan M."/>
            <person name="Ohm R."/>
            <person name="Pangilinan J."/>
            <person name="Park H.-J."/>
            <person name="Ramirez L."/>
            <person name="Alfaro M."/>
            <person name="Sun H."/>
            <person name="Tritt A."/>
            <person name="Yoshinaga Y."/>
            <person name="Zwiers L.-H."/>
            <person name="Turgeon B."/>
            <person name="Goodwin S."/>
            <person name="Spatafora J."/>
            <person name="Crous P."/>
            <person name="Grigoriev I."/>
        </authorList>
    </citation>
    <scope>NUCLEOTIDE SEQUENCE</scope>
    <source>
        <strain evidence="2">CBS 116005</strain>
    </source>
</reference>
<evidence type="ECO:0000256" key="1">
    <source>
        <dbReference type="SAM" id="Phobius"/>
    </source>
</evidence>
<organism evidence="2 3">
    <name type="scientific">Teratosphaeria nubilosa</name>
    <dbReference type="NCBI Taxonomy" id="161662"/>
    <lineage>
        <taxon>Eukaryota</taxon>
        <taxon>Fungi</taxon>
        <taxon>Dikarya</taxon>
        <taxon>Ascomycota</taxon>
        <taxon>Pezizomycotina</taxon>
        <taxon>Dothideomycetes</taxon>
        <taxon>Dothideomycetidae</taxon>
        <taxon>Mycosphaerellales</taxon>
        <taxon>Teratosphaeriaceae</taxon>
        <taxon>Teratosphaeria</taxon>
    </lineage>
</organism>
<accession>A0A6G1KW54</accession>
<keyword evidence="1" id="KW-0812">Transmembrane</keyword>
<dbReference type="Proteomes" id="UP000799436">
    <property type="component" value="Unassembled WGS sequence"/>
</dbReference>
<feature type="transmembrane region" description="Helical" evidence="1">
    <location>
        <begin position="12"/>
        <end position="37"/>
    </location>
</feature>
<evidence type="ECO:0000313" key="3">
    <source>
        <dbReference type="Proteomes" id="UP000799436"/>
    </source>
</evidence>
<evidence type="ECO:0000313" key="2">
    <source>
        <dbReference type="EMBL" id="KAF2764552.1"/>
    </source>
</evidence>
<name>A0A6G1KW54_9PEZI</name>
<sequence>MAGSSLIIDSDLVSIQIVAPTSLLAIGCFGITGTACFRHARLGQQKHYIALTTPSSGKRRVFFLYCRLSLPDYTSC</sequence>
<gene>
    <name evidence="2" type="ORF">EJ03DRAFT_331746</name>
</gene>
<keyword evidence="3" id="KW-1185">Reference proteome</keyword>